<protein>
    <recommendedName>
        <fullName evidence="2">SPX domain-containing protein</fullName>
    </recommendedName>
</protein>
<comment type="caution">
    <text evidence="3">The sequence shown here is derived from an EMBL/GenBank/DDBJ whole genome shotgun (WGS) entry which is preliminary data.</text>
</comment>
<dbReference type="InterPro" id="IPR004331">
    <property type="entry name" value="SPX_dom"/>
</dbReference>
<evidence type="ECO:0000313" key="3">
    <source>
        <dbReference type="EMBL" id="KAA6386962.1"/>
    </source>
</evidence>
<evidence type="ECO:0000313" key="4">
    <source>
        <dbReference type="Proteomes" id="UP000324800"/>
    </source>
</evidence>
<dbReference type="Proteomes" id="UP000324800">
    <property type="component" value="Unassembled WGS sequence"/>
</dbReference>
<accession>A0A5J4VWT2</accession>
<gene>
    <name evidence="3" type="ORF">EZS28_017508</name>
</gene>
<sequence>MKKSMKIIFKEWLNARIINNSNKNEEDFNTITIQSQSFKYLSERIKMNIIPRNINVVAIIPYSQRRTFILSLSRRSPRSSQIKDYHDLEQKQELWRNQYIVELEKVIFFLKRRADYIAKQLQELVDFIEQQSALKQTRGDSLNLKKRFLDLSVEATETDYYVRINKEGFRKILKKYEKLISEDYLADEADLNTLSDLNKIELKKDKQKLNDLDNQLFNIENGGKTKQDLPSTSDISYNQQISGSTSDIPNNQSQQLQSSNDNSIVILSYVSEEKVRLSNLTKTQFDQLPAFDLIIMQIQELYSDTFLIGSFAGAGLPQLKEQLEQMDKQDLKKEKIQLIKDISDSTDALISWQKNTIMGEILEHQRKAQVPEVYNEYIY</sequence>
<evidence type="ECO:0000259" key="2">
    <source>
        <dbReference type="PROSITE" id="PS51382"/>
    </source>
</evidence>
<reference evidence="3 4" key="1">
    <citation type="submission" date="2019-03" db="EMBL/GenBank/DDBJ databases">
        <title>Single cell metagenomics reveals metabolic interactions within the superorganism composed of flagellate Streblomastix strix and complex community of Bacteroidetes bacteria on its surface.</title>
        <authorList>
            <person name="Treitli S.C."/>
            <person name="Kolisko M."/>
            <person name="Husnik F."/>
            <person name="Keeling P."/>
            <person name="Hampl V."/>
        </authorList>
    </citation>
    <scope>NUCLEOTIDE SEQUENCE [LARGE SCALE GENOMIC DNA]</scope>
    <source>
        <strain evidence="3">ST1C</strain>
    </source>
</reference>
<evidence type="ECO:0000256" key="1">
    <source>
        <dbReference type="SAM" id="MobiDB-lite"/>
    </source>
</evidence>
<feature type="region of interest" description="Disordered" evidence="1">
    <location>
        <begin position="220"/>
        <end position="257"/>
    </location>
</feature>
<feature type="compositionally biased region" description="Polar residues" evidence="1">
    <location>
        <begin position="228"/>
        <end position="249"/>
    </location>
</feature>
<dbReference type="OrthoDB" id="10260443at2759"/>
<proteinExistence type="predicted"/>
<dbReference type="PROSITE" id="PS51382">
    <property type="entry name" value="SPX"/>
    <property type="match status" value="1"/>
</dbReference>
<feature type="domain" description="SPX" evidence="2">
    <location>
        <begin position="1"/>
        <end position="190"/>
    </location>
</feature>
<organism evidence="3 4">
    <name type="scientific">Streblomastix strix</name>
    <dbReference type="NCBI Taxonomy" id="222440"/>
    <lineage>
        <taxon>Eukaryota</taxon>
        <taxon>Metamonada</taxon>
        <taxon>Preaxostyla</taxon>
        <taxon>Oxymonadida</taxon>
        <taxon>Streblomastigidae</taxon>
        <taxon>Streblomastix</taxon>
    </lineage>
</organism>
<dbReference type="AlphaFoldDB" id="A0A5J4VWT2"/>
<name>A0A5J4VWT2_9EUKA</name>
<dbReference type="EMBL" id="SNRW01004575">
    <property type="protein sequence ID" value="KAA6386962.1"/>
    <property type="molecule type" value="Genomic_DNA"/>
</dbReference>